<dbReference type="EMBL" id="MN740714">
    <property type="protein sequence ID" value="QHS80578.1"/>
    <property type="molecule type" value="Genomic_DNA"/>
</dbReference>
<evidence type="ECO:0008006" key="3">
    <source>
        <dbReference type="Google" id="ProtNLM"/>
    </source>
</evidence>
<name>A0A6C0ALB1_9ZZZZ</name>
<evidence type="ECO:0000313" key="2">
    <source>
        <dbReference type="EMBL" id="QHS80578.1"/>
    </source>
</evidence>
<evidence type="ECO:0000256" key="1">
    <source>
        <dbReference type="SAM" id="Phobius"/>
    </source>
</evidence>
<organism evidence="2">
    <name type="scientific">viral metagenome</name>
    <dbReference type="NCBI Taxonomy" id="1070528"/>
    <lineage>
        <taxon>unclassified sequences</taxon>
        <taxon>metagenomes</taxon>
        <taxon>organismal metagenomes</taxon>
    </lineage>
</organism>
<sequence length="108" mass="12835">MIINIQNPVPILQQKPSSITTNTLIPTNFQQTTDKQIVKINKITKNNNNINQKISSDIIDFFDDFYKKPDNEPWSKYIIEISRKKNRFMYIGIFFILIAIYIFLELYN</sequence>
<protein>
    <recommendedName>
        <fullName evidence="3">Transmembrane protein</fullName>
    </recommendedName>
</protein>
<keyword evidence="1" id="KW-0472">Membrane</keyword>
<dbReference type="EMBL" id="MN740715">
    <property type="protein sequence ID" value="QHS80634.1"/>
    <property type="molecule type" value="Genomic_DNA"/>
</dbReference>
<proteinExistence type="predicted"/>
<accession>A0A6C0ALB1</accession>
<feature type="transmembrane region" description="Helical" evidence="1">
    <location>
        <begin position="88"/>
        <end position="107"/>
    </location>
</feature>
<keyword evidence="1" id="KW-1133">Transmembrane helix</keyword>
<reference evidence="2" key="1">
    <citation type="journal article" date="2020" name="Nature">
        <title>Giant virus diversity and host interactions through global metagenomics.</title>
        <authorList>
            <person name="Schulz F."/>
            <person name="Roux S."/>
            <person name="Paez-Espino D."/>
            <person name="Jungbluth S."/>
            <person name="Walsh D.A."/>
            <person name="Denef V.J."/>
            <person name="McMahon K.D."/>
            <person name="Konstantinidis K.T."/>
            <person name="Eloe-Fadrosh E.A."/>
            <person name="Kyrpides N.C."/>
            <person name="Woyke T."/>
        </authorList>
    </citation>
    <scope>NUCLEOTIDE SEQUENCE</scope>
    <source>
        <strain evidence="2">GVMAG-S-1091796-13</strain>
    </source>
</reference>
<dbReference type="AlphaFoldDB" id="A0A6C0ALB1"/>
<keyword evidence="1" id="KW-0812">Transmembrane</keyword>